<accession>A0A814N9Q2</accession>
<feature type="transmembrane region" description="Helical" evidence="1">
    <location>
        <begin position="6"/>
        <end position="26"/>
    </location>
</feature>
<dbReference type="Proteomes" id="UP000663829">
    <property type="component" value="Unassembled WGS sequence"/>
</dbReference>
<organism evidence="2 4">
    <name type="scientific">Didymodactylos carnosus</name>
    <dbReference type="NCBI Taxonomy" id="1234261"/>
    <lineage>
        <taxon>Eukaryota</taxon>
        <taxon>Metazoa</taxon>
        <taxon>Spiralia</taxon>
        <taxon>Gnathifera</taxon>
        <taxon>Rotifera</taxon>
        <taxon>Eurotatoria</taxon>
        <taxon>Bdelloidea</taxon>
        <taxon>Philodinida</taxon>
        <taxon>Philodinidae</taxon>
        <taxon>Didymodactylos</taxon>
    </lineage>
</organism>
<keyword evidence="1" id="KW-1133">Transmembrane helix</keyword>
<evidence type="ECO:0000313" key="3">
    <source>
        <dbReference type="EMBL" id="CAF3854757.1"/>
    </source>
</evidence>
<reference evidence="2" key="1">
    <citation type="submission" date="2021-02" db="EMBL/GenBank/DDBJ databases">
        <authorList>
            <person name="Nowell W R."/>
        </authorList>
    </citation>
    <scope>NUCLEOTIDE SEQUENCE</scope>
</reference>
<evidence type="ECO:0000313" key="2">
    <source>
        <dbReference type="EMBL" id="CAF1089229.1"/>
    </source>
</evidence>
<dbReference type="OrthoDB" id="9979825at2759"/>
<gene>
    <name evidence="2" type="ORF">GPM918_LOCUS18171</name>
    <name evidence="3" type="ORF">SRO942_LOCUS18168</name>
</gene>
<dbReference type="EMBL" id="CAJNOQ010005184">
    <property type="protein sequence ID" value="CAF1089229.1"/>
    <property type="molecule type" value="Genomic_DNA"/>
</dbReference>
<dbReference type="Proteomes" id="UP000681722">
    <property type="component" value="Unassembled WGS sequence"/>
</dbReference>
<keyword evidence="1" id="KW-0812">Transmembrane</keyword>
<keyword evidence="4" id="KW-1185">Reference proteome</keyword>
<protein>
    <submittedName>
        <fullName evidence="2">Uncharacterized protein</fullName>
    </submittedName>
</protein>
<comment type="caution">
    <text evidence="2">The sequence shown here is derived from an EMBL/GenBank/DDBJ whole genome shotgun (WGS) entry which is preliminary data.</text>
</comment>
<name>A0A814N9Q2_9BILA</name>
<keyword evidence="1" id="KW-0472">Membrane</keyword>
<sequence>MQTYLFSLLVYVVIGWISLVTVYGAVINHQTSHDLVQELPSKSLFNAHFQRESNLLNNENVHPNDNNAASSNLRLKRSPVKKFYEFGSKRAYHDDDENENSLDKRFYDFGMKKRFYDFGVKRSIYVLPSDYSYDNNNDYSKRFYEFGSKRTTE</sequence>
<evidence type="ECO:0000313" key="4">
    <source>
        <dbReference type="Proteomes" id="UP000663829"/>
    </source>
</evidence>
<dbReference type="EMBL" id="CAJOBC010005184">
    <property type="protein sequence ID" value="CAF3854757.1"/>
    <property type="molecule type" value="Genomic_DNA"/>
</dbReference>
<proteinExistence type="predicted"/>
<evidence type="ECO:0000256" key="1">
    <source>
        <dbReference type="SAM" id="Phobius"/>
    </source>
</evidence>
<dbReference type="AlphaFoldDB" id="A0A814N9Q2"/>